<feature type="compositionally biased region" description="Polar residues" evidence="1">
    <location>
        <begin position="46"/>
        <end position="55"/>
    </location>
</feature>
<proteinExistence type="predicted"/>
<feature type="compositionally biased region" description="Basic and acidic residues" evidence="1">
    <location>
        <begin position="78"/>
        <end position="99"/>
    </location>
</feature>
<dbReference type="EMBL" id="JAVRJZ010000016">
    <property type="protein sequence ID" value="KAK2710687.1"/>
    <property type="molecule type" value="Genomic_DNA"/>
</dbReference>
<accession>A0AA88HTA5</accession>
<evidence type="ECO:0000313" key="3">
    <source>
        <dbReference type="Proteomes" id="UP001187531"/>
    </source>
</evidence>
<reference evidence="2" key="1">
    <citation type="submission" date="2023-07" db="EMBL/GenBank/DDBJ databases">
        <title>Chromosome-level genome assembly of Artemia franciscana.</title>
        <authorList>
            <person name="Jo E."/>
        </authorList>
    </citation>
    <scope>NUCLEOTIDE SEQUENCE</scope>
    <source>
        <tissue evidence="2">Whole body</tissue>
    </source>
</reference>
<evidence type="ECO:0000313" key="2">
    <source>
        <dbReference type="EMBL" id="KAK2710687.1"/>
    </source>
</evidence>
<dbReference type="Proteomes" id="UP001187531">
    <property type="component" value="Unassembled WGS sequence"/>
</dbReference>
<gene>
    <name evidence="2" type="ORF">QYM36_012009</name>
</gene>
<name>A0AA88HTA5_ARTSF</name>
<sequence length="179" mass="20300">MEYRNTGYNAESKTSALVETELNVSVHLPIETKTGSSEEEGKRESNPSQDHSGNNVAGVDHHITMDQDQTRYFSPGETKQDSKSPTRKEKPKTEQKDAQDTATSTSQSQKNYENYYNCGKKGLSAKDCRQLKKQSPSTLKEARERFYFEVTIEKQPATFLVDNGTNLSIMDKKYWPDDS</sequence>
<protein>
    <submittedName>
        <fullName evidence="2">Uncharacterized protein</fullName>
    </submittedName>
</protein>
<organism evidence="2 3">
    <name type="scientific">Artemia franciscana</name>
    <name type="common">Brine shrimp</name>
    <name type="synonym">Artemia sanfranciscana</name>
    <dbReference type="NCBI Taxonomy" id="6661"/>
    <lineage>
        <taxon>Eukaryota</taxon>
        <taxon>Metazoa</taxon>
        <taxon>Ecdysozoa</taxon>
        <taxon>Arthropoda</taxon>
        <taxon>Crustacea</taxon>
        <taxon>Branchiopoda</taxon>
        <taxon>Anostraca</taxon>
        <taxon>Artemiidae</taxon>
        <taxon>Artemia</taxon>
    </lineage>
</organism>
<feature type="region of interest" description="Disordered" evidence="1">
    <location>
        <begin position="1"/>
        <end position="112"/>
    </location>
</feature>
<feature type="compositionally biased region" description="Basic and acidic residues" evidence="1">
    <location>
        <begin position="59"/>
        <end position="69"/>
    </location>
</feature>
<dbReference type="AlphaFoldDB" id="A0AA88HTA5"/>
<feature type="compositionally biased region" description="Polar residues" evidence="1">
    <location>
        <begin position="1"/>
        <end position="17"/>
    </location>
</feature>
<dbReference type="SUPFAM" id="SSF50630">
    <property type="entry name" value="Acid proteases"/>
    <property type="match status" value="1"/>
</dbReference>
<keyword evidence="3" id="KW-1185">Reference proteome</keyword>
<feature type="compositionally biased region" description="Polar residues" evidence="1">
    <location>
        <begin position="100"/>
        <end position="112"/>
    </location>
</feature>
<evidence type="ECO:0000256" key="1">
    <source>
        <dbReference type="SAM" id="MobiDB-lite"/>
    </source>
</evidence>
<comment type="caution">
    <text evidence="2">The sequence shown here is derived from an EMBL/GenBank/DDBJ whole genome shotgun (WGS) entry which is preliminary data.</text>
</comment>
<dbReference type="InterPro" id="IPR021109">
    <property type="entry name" value="Peptidase_aspartic_dom_sf"/>
</dbReference>